<protein>
    <submittedName>
        <fullName evidence="3">Uncharacterized protein</fullName>
    </submittedName>
</protein>
<evidence type="ECO:0000313" key="3">
    <source>
        <dbReference type="EMBL" id="GDY64200.1"/>
    </source>
</evidence>
<comment type="caution">
    <text evidence="3">The sequence shown here is derived from an EMBL/GenBank/DDBJ whole genome shotgun (WGS) entry which is preliminary data.</text>
</comment>
<name>A0A4D4LX37_STRAX</name>
<dbReference type="EMBL" id="BJHY01000001">
    <property type="protein sequence ID" value="GDY75637.1"/>
    <property type="molecule type" value="Genomic_DNA"/>
</dbReference>
<organism evidence="3 6">
    <name type="scientific">Streptomyces avermitilis</name>
    <dbReference type="NCBI Taxonomy" id="33903"/>
    <lineage>
        <taxon>Bacteria</taxon>
        <taxon>Bacillati</taxon>
        <taxon>Actinomycetota</taxon>
        <taxon>Actinomycetes</taxon>
        <taxon>Kitasatosporales</taxon>
        <taxon>Streptomycetaceae</taxon>
        <taxon>Streptomyces</taxon>
    </lineage>
</organism>
<gene>
    <name evidence="3" type="ORF">SAV14893_035930</name>
    <name evidence="4" type="ORF">SAV31267_051220</name>
</gene>
<keyword evidence="2" id="KW-0472">Membrane</keyword>
<keyword evidence="2" id="KW-0812">Transmembrane</keyword>
<dbReference type="AlphaFoldDB" id="A0A4D4LX37"/>
<keyword evidence="2" id="KW-1133">Transmembrane helix</keyword>
<feature type="transmembrane region" description="Helical" evidence="2">
    <location>
        <begin position="48"/>
        <end position="71"/>
    </location>
</feature>
<evidence type="ECO:0000256" key="2">
    <source>
        <dbReference type="SAM" id="Phobius"/>
    </source>
</evidence>
<dbReference type="Proteomes" id="UP000299211">
    <property type="component" value="Unassembled WGS sequence"/>
</dbReference>
<dbReference type="EMBL" id="BJHX01000001">
    <property type="protein sequence ID" value="GDY64200.1"/>
    <property type="molecule type" value="Genomic_DNA"/>
</dbReference>
<evidence type="ECO:0000313" key="4">
    <source>
        <dbReference type="EMBL" id="GDY75637.1"/>
    </source>
</evidence>
<accession>A0A4D4LX37</accession>
<dbReference type="Proteomes" id="UP000302139">
    <property type="component" value="Unassembled WGS sequence"/>
</dbReference>
<reference evidence="3 6" key="2">
    <citation type="submission" date="2019-04" db="EMBL/GenBank/DDBJ databases">
        <title>Draft genome sequences of Streptomyces avermitilis NBRC 14893.</title>
        <authorList>
            <person name="Komaki H."/>
            <person name="Tamura T."/>
            <person name="Hosoyama A."/>
        </authorList>
    </citation>
    <scope>NUCLEOTIDE SEQUENCE [LARGE SCALE GENOMIC DNA]</scope>
    <source>
        <strain evidence="3 6">NBRC 14893</strain>
    </source>
</reference>
<sequence>MEQGVGQVSESLANTRTDVATPALAPETAPEAVAAAPGVTTVTAHFKLVFICVTVITVLTLLASLYIGIFVEKPTEAAKSAMDTCSTLANLGFGAMVGLLGGKAVQ</sequence>
<feature type="compositionally biased region" description="Polar residues" evidence="1">
    <location>
        <begin position="1"/>
        <end position="18"/>
    </location>
</feature>
<evidence type="ECO:0000256" key="1">
    <source>
        <dbReference type="SAM" id="MobiDB-lite"/>
    </source>
</evidence>
<proteinExistence type="predicted"/>
<feature type="region of interest" description="Disordered" evidence="1">
    <location>
        <begin position="1"/>
        <end position="21"/>
    </location>
</feature>
<evidence type="ECO:0000313" key="5">
    <source>
        <dbReference type="Proteomes" id="UP000299211"/>
    </source>
</evidence>
<evidence type="ECO:0000313" key="6">
    <source>
        <dbReference type="Proteomes" id="UP000302139"/>
    </source>
</evidence>
<reference evidence="4 5" key="1">
    <citation type="submission" date="2019-04" db="EMBL/GenBank/DDBJ databases">
        <title>Draft genome sequences of Streptomyces avermitilis ATCC 31267.</title>
        <authorList>
            <person name="Komaki H."/>
            <person name="Tamura T."/>
            <person name="Hosoyama A."/>
        </authorList>
    </citation>
    <scope>NUCLEOTIDE SEQUENCE [LARGE SCALE GENOMIC DNA]</scope>
    <source>
        <strain evidence="4 5">ATCC 31267</strain>
    </source>
</reference>